<protein>
    <submittedName>
        <fullName evidence="1">Uncharacterized protein</fullName>
    </submittedName>
</protein>
<dbReference type="EMBL" id="JBANQN010000011">
    <property type="protein sequence ID" value="KAK6775660.1"/>
    <property type="molecule type" value="Genomic_DNA"/>
</dbReference>
<keyword evidence="2" id="KW-1185">Reference proteome</keyword>
<dbReference type="AlphaFoldDB" id="A0AAN8Y131"/>
<organism evidence="1 2">
    <name type="scientific">Solanum bulbocastanum</name>
    <name type="common">Wild potato</name>
    <dbReference type="NCBI Taxonomy" id="147425"/>
    <lineage>
        <taxon>Eukaryota</taxon>
        <taxon>Viridiplantae</taxon>
        <taxon>Streptophyta</taxon>
        <taxon>Embryophyta</taxon>
        <taxon>Tracheophyta</taxon>
        <taxon>Spermatophyta</taxon>
        <taxon>Magnoliopsida</taxon>
        <taxon>eudicotyledons</taxon>
        <taxon>Gunneridae</taxon>
        <taxon>Pentapetalae</taxon>
        <taxon>asterids</taxon>
        <taxon>lamiids</taxon>
        <taxon>Solanales</taxon>
        <taxon>Solanaceae</taxon>
        <taxon>Solanoideae</taxon>
        <taxon>Solaneae</taxon>
        <taxon>Solanum</taxon>
    </lineage>
</organism>
<name>A0AAN8Y131_SOLBU</name>
<sequence>MPTEKKVTILARHRVEYSTRTHGLPQNLPAIHFTKTDSGCQKYTSTVTYCVPSK</sequence>
<gene>
    <name evidence="1" type="ORF">RDI58_026661</name>
</gene>
<evidence type="ECO:0000313" key="2">
    <source>
        <dbReference type="Proteomes" id="UP001371456"/>
    </source>
</evidence>
<reference evidence="1 2" key="1">
    <citation type="submission" date="2024-02" db="EMBL/GenBank/DDBJ databases">
        <title>de novo genome assembly of Solanum bulbocastanum strain 11H21.</title>
        <authorList>
            <person name="Hosaka A.J."/>
        </authorList>
    </citation>
    <scope>NUCLEOTIDE SEQUENCE [LARGE SCALE GENOMIC DNA]</scope>
    <source>
        <tissue evidence="1">Young leaves</tissue>
    </source>
</reference>
<accession>A0AAN8Y131</accession>
<comment type="caution">
    <text evidence="1">The sequence shown here is derived from an EMBL/GenBank/DDBJ whole genome shotgun (WGS) entry which is preliminary data.</text>
</comment>
<proteinExistence type="predicted"/>
<dbReference type="Proteomes" id="UP001371456">
    <property type="component" value="Unassembled WGS sequence"/>
</dbReference>
<evidence type="ECO:0000313" key="1">
    <source>
        <dbReference type="EMBL" id="KAK6775660.1"/>
    </source>
</evidence>